<dbReference type="Proteomes" id="UP000035681">
    <property type="component" value="Unplaced"/>
</dbReference>
<dbReference type="AlphaFoldDB" id="A0A0K0DTN8"/>
<dbReference type="WBParaSite" id="TCONS_00014990.p1">
    <property type="protein sequence ID" value="TCONS_00014990.p1"/>
    <property type="gene ID" value="XLOC_010202"/>
</dbReference>
<evidence type="ECO:0000313" key="1">
    <source>
        <dbReference type="Proteomes" id="UP000035681"/>
    </source>
</evidence>
<dbReference type="PANTHER" id="PTHR39352:SF1">
    <property type="entry name" value="NEUROPEPTIDE-LIKE PROTEIN"/>
    <property type="match status" value="1"/>
</dbReference>
<evidence type="ECO:0000313" key="2">
    <source>
        <dbReference type="WBParaSite" id="SSTP_0000060100.1"/>
    </source>
</evidence>
<organism evidence="2">
    <name type="scientific">Strongyloides stercoralis</name>
    <name type="common">Threadworm</name>
    <dbReference type="NCBI Taxonomy" id="6248"/>
    <lineage>
        <taxon>Eukaryota</taxon>
        <taxon>Metazoa</taxon>
        <taxon>Ecdysozoa</taxon>
        <taxon>Nematoda</taxon>
        <taxon>Chromadorea</taxon>
        <taxon>Rhabditida</taxon>
        <taxon>Tylenchina</taxon>
        <taxon>Panagrolaimomorpha</taxon>
        <taxon>Strongyloidoidea</taxon>
        <taxon>Strongyloididae</taxon>
        <taxon>Strongyloides</taxon>
    </lineage>
</organism>
<accession>A0A0K0DTN8</accession>
<keyword evidence="1" id="KW-1185">Reference proteome</keyword>
<dbReference type="WBParaSite" id="SSTP_0000060100.1">
    <property type="protein sequence ID" value="SSTP_0000060100.1"/>
    <property type="gene ID" value="SSTP_0000060100"/>
</dbReference>
<evidence type="ECO:0000313" key="3">
    <source>
        <dbReference type="WBParaSite" id="TCONS_00014990.p1"/>
    </source>
</evidence>
<proteinExistence type="predicted"/>
<reference evidence="2" key="1">
    <citation type="submission" date="2015-08" db="UniProtKB">
        <authorList>
            <consortium name="WormBaseParasite"/>
        </authorList>
    </citation>
    <scope>IDENTIFICATION</scope>
</reference>
<protein>
    <submittedName>
        <fullName evidence="2 3">Uncharacterized protein</fullName>
    </submittedName>
</protein>
<name>A0A0K0DTN8_STRER</name>
<sequence length="113" mass="13486">MLFSTRIYFLIFIILFFINYSYSITVEDVYKRILERERNIQNTFTAQFVKPIGSVGGELIWPRTYSKPSQLFFDENGATYNIPNKRPTLRQLFQRTPFGYKYNDIDEESDSIE</sequence>
<dbReference type="PANTHER" id="PTHR39352">
    <property type="entry name" value="PROTEIN CBG14251"/>
    <property type="match status" value="1"/>
</dbReference>